<comment type="caution">
    <text evidence="2">The sequence shown here is derived from an EMBL/GenBank/DDBJ whole genome shotgun (WGS) entry which is preliminary data.</text>
</comment>
<dbReference type="AlphaFoldDB" id="A0A6I2KTU3"/>
<name>A0A6I2KTU3_9BURK</name>
<dbReference type="RefSeq" id="WP_154372599.1">
    <property type="nucleotide sequence ID" value="NZ_WKJK01000001.1"/>
</dbReference>
<protein>
    <recommendedName>
        <fullName evidence="4">DUF1640 domain-containing protein</fullName>
    </recommendedName>
</protein>
<gene>
    <name evidence="2" type="ORF">GJ699_02030</name>
</gene>
<keyword evidence="1" id="KW-1133">Transmembrane helix</keyword>
<proteinExistence type="predicted"/>
<keyword evidence="1" id="KW-0812">Transmembrane</keyword>
<evidence type="ECO:0008006" key="4">
    <source>
        <dbReference type="Google" id="ProtNLM"/>
    </source>
</evidence>
<evidence type="ECO:0000313" key="3">
    <source>
        <dbReference type="Proteomes" id="UP000433309"/>
    </source>
</evidence>
<reference evidence="2 3" key="1">
    <citation type="submission" date="2019-11" db="EMBL/GenBank/DDBJ databases">
        <title>Novel species isolated from a subtropical stream in China.</title>
        <authorList>
            <person name="Lu H."/>
        </authorList>
    </citation>
    <scope>NUCLEOTIDE SEQUENCE [LARGE SCALE GENOMIC DNA]</scope>
    <source>
        <strain evidence="2 3">FT80W</strain>
    </source>
</reference>
<organism evidence="2 3">
    <name type="scientific">Duganella guangzhouensis</name>
    <dbReference type="NCBI Taxonomy" id="2666084"/>
    <lineage>
        <taxon>Bacteria</taxon>
        <taxon>Pseudomonadati</taxon>
        <taxon>Pseudomonadota</taxon>
        <taxon>Betaproteobacteria</taxon>
        <taxon>Burkholderiales</taxon>
        <taxon>Oxalobacteraceae</taxon>
        <taxon>Telluria group</taxon>
        <taxon>Duganella</taxon>
    </lineage>
</organism>
<evidence type="ECO:0000313" key="2">
    <source>
        <dbReference type="EMBL" id="MRW88760.1"/>
    </source>
</evidence>
<sequence>MANNLDMNAFVDTLVAGDFSQKQATTLAAALVTLIDAHMVTREYLDMRLNELRLEFRADLANLKADLIQWICGLLIAQAGVTAVLFKLLH</sequence>
<accession>A0A6I2KTU3</accession>
<keyword evidence="1" id="KW-0472">Membrane</keyword>
<dbReference type="Proteomes" id="UP000433309">
    <property type="component" value="Unassembled WGS sequence"/>
</dbReference>
<dbReference type="EMBL" id="WKJK01000001">
    <property type="protein sequence ID" value="MRW88760.1"/>
    <property type="molecule type" value="Genomic_DNA"/>
</dbReference>
<keyword evidence="3" id="KW-1185">Reference proteome</keyword>
<feature type="transmembrane region" description="Helical" evidence="1">
    <location>
        <begin position="67"/>
        <end position="89"/>
    </location>
</feature>
<evidence type="ECO:0000256" key="1">
    <source>
        <dbReference type="SAM" id="Phobius"/>
    </source>
</evidence>